<keyword evidence="2" id="KW-1185">Reference proteome</keyword>
<protein>
    <submittedName>
        <fullName evidence="1">Uncharacterized protein</fullName>
    </submittedName>
</protein>
<sequence length="565" mass="60312">MYALLALAIVPTGVAAQAWCGKVYMANETVVAPGGQFAVPAASGSPLLALRCNPVLSPYLPDDLATPSSNAIIVDALVRYSNIAGAQPLFLPSSSHGPAPVLRVTVSLNGHPLTSGVVPLNGSVTLPFSLKNLTPRIKPFNLTCTGTFPQQMSSPSQTFHSTPASFVYLPSPPPFVGSITKIDLRSGALLAKSAHSAGAYEPIFPIGFYTNFGGYLEGNDTALEEIKAAGINIVHPIPTFDNLTSFNIMVDKMEDLGLWLMYDMRWTYMNSTAVTQEVTPLRNRSNLLLYYTGDEPDGSEDPLTAPATSAALLNILDPYRPVSLVLNCYDYFFTEYSTGTSILMQDTYPIGINATYSVRWNTPCTDIQGDCGCDDCVGDFEDIRVRMELFKERMEVLGWERGKAVWTVPQAFGGSEYWSRAPTGAEWIVENIVALNAGGLGSVSWNDPTPADIKAAASIFAHALPALTPFILSSPLSSPPVHYQHIVTANRLDLGVWSGGSGAVLVVAANLNYFDVAVKIGEALTGVAGVARQPKLIMDGGAKVIGGQFIFGPVQSGAWIFNAGA</sequence>
<organism evidence="1 2">
    <name type="scientific">Auriscalpium vulgare</name>
    <dbReference type="NCBI Taxonomy" id="40419"/>
    <lineage>
        <taxon>Eukaryota</taxon>
        <taxon>Fungi</taxon>
        <taxon>Dikarya</taxon>
        <taxon>Basidiomycota</taxon>
        <taxon>Agaricomycotina</taxon>
        <taxon>Agaricomycetes</taxon>
        <taxon>Russulales</taxon>
        <taxon>Auriscalpiaceae</taxon>
        <taxon>Auriscalpium</taxon>
    </lineage>
</organism>
<evidence type="ECO:0000313" key="2">
    <source>
        <dbReference type="Proteomes" id="UP000814033"/>
    </source>
</evidence>
<proteinExistence type="predicted"/>
<comment type="caution">
    <text evidence="1">The sequence shown here is derived from an EMBL/GenBank/DDBJ whole genome shotgun (WGS) entry which is preliminary data.</text>
</comment>
<name>A0ACB8RGN5_9AGAM</name>
<reference evidence="1" key="1">
    <citation type="submission" date="2021-02" db="EMBL/GenBank/DDBJ databases">
        <authorList>
            <consortium name="DOE Joint Genome Institute"/>
            <person name="Ahrendt S."/>
            <person name="Looney B.P."/>
            <person name="Miyauchi S."/>
            <person name="Morin E."/>
            <person name="Drula E."/>
            <person name="Courty P.E."/>
            <person name="Chicoki N."/>
            <person name="Fauchery L."/>
            <person name="Kohler A."/>
            <person name="Kuo A."/>
            <person name="Labutti K."/>
            <person name="Pangilinan J."/>
            <person name="Lipzen A."/>
            <person name="Riley R."/>
            <person name="Andreopoulos W."/>
            <person name="He G."/>
            <person name="Johnson J."/>
            <person name="Barry K.W."/>
            <person name="Grigoriev I.V."/>
            <person name="Nagy L."/>
            <person name="Hibbett D."/>
            <person name="Henrissat B."/>
            <person name="Matheny P.B."/>
            <person name="Labbe J."/>
            <person name="Martin F."/>
        </authorList>
    </citation>
    <scope>NUCLEOTIDE SEQUENCE</scope>
    <source>
        <strain evidence="1">FP105234-sp</strain>
    </source>
</reference>
<dbReference type="EMBL" id="MU276049">
    <property type="protein sequence ID" value="KAI0042750.1"/>
    <property type="molecule type" value="Genomic_DNA"/>
</dbReference>
<reference evidence="1" key="2">
    <citation type="journal article" date="2022" name="New Phytol.">
        <title>Evolutionary transition to the ectomycorrhizal habit in the genomes of a hyperdiverse lineage of mushroom-forming fungi.</title>
        <authorList>
            <person name="Looney B."/>
            <person name="Miyauchi S."/>
            <person name="Morin E."/>
            <person name="Drula E."/>
            <person name="Courty P.E."/>
            <person name="Kohler A."/>
            <person name="Kuo A."/>
            <person name="LaButti K."/>
            <person name="Pangilinan J."/>
            <person name="Lipzen A."/>
            <person name="Riley R."/>
            <person name="Andreopoulos W."/>
            <person name="He G."/>
            <person name="Johnson J."/>
            <person name="Nolan M."/>
            <person name="Tritt A."/>
            <person name="Barry K.W."/>
            <person name="Grigoriev I.V."/>
            <person name="Nagy L.G."/>
            <person name="Hibbett D."/>
            <person name="Henrissat B."/>
            <person name="Matheny P.B."/>
            <person name="Labbe J."/>
            <person name="Martin F.M."/>
        </authorList>
    </citation>
    <scope>NUCLEOTIDE SEQUENCE</scope>
    <source>
        <strain evidence="1">FP105234-sp</strain>
    </source>
</reference>
<dbReference type="Proteomes" id="UP000814033">
    <property type="component" value="Unassembled WGS sequence"/>
</dbReference>
<evidence type="ECO:0000313" key="1">
    <source>
        <dbReference type="EMBL" id="KAI0042750.1"/>
    </source>
</evidence>
<gene>
    <name evidence="1" type="ORF">FA95DRAFT_1563995</name>
</gene>
<accession>A0ACB8RGN5</accession>